<dbReference type="AlphaFoldDB" id="A0A3L9MEP3"/>
<dbReference type="Pfam" id="PF08843">
    <property type="entry name" value="AbiEii"/>
    <property type="match status" value="1"/>
</dbReference>
<name>A0A3L9MEP3_9FLAO</name>
<dbReference type="OrthoDB" id="9780929at2"/>
<organism evidence="1 2">
    <name type="scientific">Faecalibacter macacae</name>
    <dbReference type="NCBI Taxonomy" id="1859289"/>
    <lineage>
        <taxon>Bacteria</taxon>
        <taxon>Pseudomonadati</taxon>
        <taxon>Bacteroidota</taxon>
        <taxon>Flavobacteriia</taxon>
        <taxon>Flavobacteriales</taxon>
        <taxon>Weeksellaceae</taxon>
        <taxon>Faecalibacter</taxon>
    </lineage>
</organism>
<evidence type="ECO:0000313" key="1">
    <source>
        <dbReference type="EMBL" id="RLZ09714.1"/>
    </source>
</evidence>
<dbReference type="EMBL" id="RDOJ01000009">
    <property type="protein sequence ID" value="RLZ09714.1"/>
    <property type="molecule type" value="Genomic_DNA"/>
</dbReference>
<dbReference type="Proteomes" id="UP000275348">
    <property type="component" value="Unassembled WGS sequence"/>
</dbReference>
<evidence type="ECO:0000313" key="2">
    <source>
        <dbReference type="Proteomes" id="UP000275348"/>
    </source>
</evidence>
<protein>
    <recommendedName>
        <fullName evidence="3">Nucleotidyl transferase AbiEii/AbiGii toxin family protein</fullName>
    </recommendedName>
</protein>
<keyword evidence="2" id="KW-1185">Reference proteome</keyword>
<dbReference type="Gene3D" id="3.10.450.620">
    <property type="entry name" value="JHP933, nucleotidyltransferase-like core domain"/>
    <property type="match status" value="1"/>
</dbReference>
<reference evidence="1 2" key="1">
    <citation type="submission" date="2018-10" db="EMBL/GenBank/DDBJ databases">
        <authorList>
            <person name="Chen X."/>
        </authorList>
    </citation>
    <scope>NUCLEOTIDE SEQUENCE [LARGE SCALE GENOMIC DNA]</scope>
    <source>
        <strain evidence="1 2">YIM 102668</strain>
    </source>
</reference>
<dbReference type="InterPro" id="IPR014942">
    <property type="entry name" value="AbiEii"/>
</dbReference>
<evidence type="ECO:0008006" key="3">
    <source>
        <dbReference type="Google" id="ProtNLM"/>
    </source>
</evidence>
<accession>A0A3L9MEP3</accession>
<proteinExistence type="predicted"/>
<comment type="caution">
    <text evidence="1">The sequence shown here is derived from an EMBL/GenBank/DDBJ whole genome shotgun (WGS) entry which is preliminary data.</text>
</comment>
<sequence>MQNKKIHLLEQTGITKGFPAFVIEKYLWVCILLKSIFQSRYANSIIFKAGTSLSKTNDVIDRFSEDIDFIIDRHLLGFDELNSKSQIKKLRKSSGGFIINKFREELIQQLDQLGISKELYEIKYNEDVDDTCDPNTLEIYYQSLVPVNNAYIQQKISYKNVA</sequence>
<gene>
    <name evidence="1" type="ORF">EAH69_07965</name>
</gene>